<keyword evidence="2" id="KW-1185">Reference proteome</keyword>
<gene>
    <name evidence="1" type="ORF">EDI28_10410</name>
</gene>
<dbReference type="EMBL" id="RJLM01000003">
    <property type="protein sequence ID" value="RWX55748.1"/>
    <property type="molecule type" value="Genomic_DNA"/>
</dbReference>
<dbReference type="SUPFAM" id="SSF55331">
    <property type="entry name" value="Tautomerase/MIF"/>
    <property type="match status" value="1"/>
</dbReference>
<dbReference type="Proteomes" id="UP000287563">
    <property type="component" value="Unassembled WGS sequence"/>
</dbReference>
<dbReference type="Gene3D" id="3.30.429.10">
    <property type="entry name" value="Macrophage Migration Inhibitory Factor"/>
    <property type="match status" value="1"/>
</dbReference>
<comment type="caution">
    <text evidence="1">The sequence shown here is derived from an EMBL/GenBank/DDBJ whole genome shotgun (WGS) entry which is preliminary data.</text>
</comment>
<evidence type="ECO:0008006" key="3">
    <source>
        <dbReference type="Google" id="ProtNLM"/>
    </source>
</evidence>
<evidence type="ECO:0000313" key="1">
    <source>
        <dbReference type="EMBL" id="RWX55748.1"/>
    </source>
</evidence>
<organism evidence="1 2">
    <name type="scientific">Photobacterium chitinilyticum</name>
    <dbReference type="NCBI Taxonomy" id="2485123"/>
    <lineage>
        <taxon>Bacteria</taxon>
        <taxon>Pseudomonadati</taxon>
        <taxon>Pseudomonadota</taxon>
        <taxon>Gammaproteobacteria</taxon>
        <taxon>Vibrionales</taxon>
        <taxon>Vibrionaceae</taxon>
        <taxon>Photobacterium</taxon>
    </lineage>
</organism>
<proteinExistence type="predicted"/>
<dbReference type="InterPro" id="IPR014347">
    <property type="entry name" value="Tautomerase/MIF_sf"/>
</dbReference>
<evidence type="ECO:0000313" key="2">
    <source>
        <dbReference type="Proteomes" id="UP000287563"/>
    </source>
</evidence>
<protein>
    <recommendedName>
        <fullName evidence="3">4-oxalocrotonate tautomerase domain-containing protein</fullName>
    </recommendedName>
</protein>
<name>A0A3S4TMG4_9GAMM</name>
<dbReference type="AlphaFoldDB" id="A0A3S4TMG4"/>
<accession>A0A3S4TMG4</accession>
<reference evidence="1 2" key="1">
    <citation type="submission" date="2018-11" db="EMBL/GenBank/DDBJ databases">
        <title>Photobacterium sp. BEI247 sp. nov., a marine bacterium isolated from Yongle Blue Hole in the South China Sea.</title>
        <authorList>
            <person name="Wang X."/>
        </authorList>
    </citation>
    <scope>NUCLEOTIDE SEQUENCE [LARGE SCALE GENOMIC DNA]</scope>
    <source>
        <strain evidence="2">BEI247</strain>
    </source>
</reference>
<dbReference type="RefSeq" id="WP_128783770.1">
    <property type="nucleotide sequence ID" value="NZ_JAKJSG010000060.1"/>
</dbReference>
<dbReference type="OrthoDB" id="5815263at2"/>
<sequence>MPLVRIKSLPFEQDVRIPQVISALSQAISDAANIEQHHIMVTWEYLVHSHYAHHGNIADIQPVDTHPLLIDLIAPNFNTEKQIASMLELIAHTVAEQVPIDKNNIFINFTPAYSDGVYDEGHIVEWDM</sequence>